<feature type="transmembrane region" description="Helical" evidence="1">
    <location>
        <begin position="6"/>
        <end position="29"/>
    </location>
</feature>
<dbReference type="EMBL" id="FN554973">
    <property type="protein sequence ID" value="CBH16666.1"/>
    <property type="molecule type" value="Genomic_DNA"/>
</dbReference>
<reference evidence="3" key="1">
    <citation type="journal article" date="2010" name="PLoS Negl. Trop. Dis.">
        <title>The genome sequence of Trypanosoma brucei gambiense, causative agent of chronic human african trypanosomiasis.</title>
        <authorList>
            <person name="Jackson A.P."/>
            <person name="Sanders M."/>
            <person name="Berry A."/>
            <person name="McQuillan J."/>
            <person name="Aslett M.A."/>
            <person name="Quail M.A."/>
            <person name="Chukualim B."/>
            <person name="Capewell P."/>
            <person name="MacLeod A."/>
            <person name="Melville S.E."/>
            <person name="Gibson W."/>
            <person name="Barry J.D."/>
            <person name="Berriman M."/>
            <person name="Hertz-Fowler C."/>
        </authorList>
    </citation>
    <scope>NUCLEOTIDE SEQUENCE [LARGE SCALE GENOMIC DNA]</scope>
    <source>
        <strain evidence="3">MHOM/CI/86/DAL972</strain>
    </source>
</reference>
<gene>
    <name evidence="2" type="ORF">TbgDal_X17690</name>
</gene>
<evidence type="ECO:0000256" key="1">
    <source>
        <dbReference type="SAM" id="Phobius"/>
    </source>
</evidence>
<dbReference type="AlphaFoldDB" id="D0A0A8"/>
<sequence>MPFLAFPSFLFGVFFLLSSFFFFPPFFLLSFSCFSLNFSFSSIFIVVVAFPLFCSSISFIPSLVLMLRFFVLFSPSMLLPSPKSCSVRVQMRSHTHTHKKKKRFGLLPLPL</sequence>
<dbReference type="RefSeq" id="XP_011778930.1">
    <property type="nucleotide sequence ID" value="XM_011780628.1"/>
</dbReference>
<dbReference type="KEGG" id="tbg:TbgDal_X17690"/>
<evidence type="ECO:0000313" key="2">
    <source>
        <dbReference type="EMBL" id="CBH16666.1"/>
    </source>
</evidence>
<protein>
    <submittedName>
        <fullName evidence="2">Uncharacterized protein</fullName>
    </submittedName>
</protein>
<evidence type="ECO:0000313" key="3">
    <source>
        <dbReference type="Proteomes" id="UP000002316"/>
    </source>
</evidence>
<dbReference type="Proteomes" id="UP000002316">
    <property type="component" value="Chromosome 10"/>
</dbReference>
<accession>D0A0A8</accession>
<keyword evidence="1" id="KW-1133">Transmembrane helix</keyword>
<keyword evidence="1" id="KW-0472">Membrane</keyword>
<keyword evidence="1" id="KW-0812">Transmembrane</keyword>
<dbReference type="GeneID" id="23865008"/>
<name>D0A0A8_TRYB9</name>
<organism evidence="2 3">
    <name type="scientific">Trypanosoma brucei gambiense (strain MHOM/CI/86/DAL972)</name>
    <dbReference type="NCBI Taxonomy" id="679716"/>
    <lineage>
        <taxon>Eukaryota</taxon>
        <taxon>Discoba</taxon>
        <taxon>Euglenozoa</taxon>
        <taxon>Kinetoplastea</taxon>
        <taxon>Metakinetoplastina</taxon>
        <taxon>Trypanosomatida</taxon>
        <taxon>Trypanosomatidae</taxon>
        <taxon>Trypanosoma</taxon>
    </lineage>
</organism>
<proteinExistence type="predicted"/>